<dbReference type="InParanoid" id="A0A1H9CJG9"/>
<feature type="transmembrane region" description="Helical" evidence="2">
    <location>
        <begin position="102"/>
        <end position="123"/>
    </location>
</feature>
<keyword evidence="2" id="KW-0472">Membrane</keyword>
<dbReference type="OrthoDB" id="15218at2"/>
<keyword evidence="1" id="KW-0175">Coiled coil</keyword>
<dbReference type="InterPro" id="IPR052173">
    <property type="entry name" value="Beta-lactam_resp_regulator"/>
</dbReference>
<dbReference type="STRING" id="478744.SAMN05444359_104206"/>
<dbReference type="Gene3D" id="3.30.2010.10">
    <property type="entry name" value="Metalloproteases ('zincins'), catalytic domain"/>
    <property type="match status" value="1"/>
</dbReference>
<dbReference type="PANTHER" id="PTHR34978">
    <property type="entry name" value="POSSIBLE SENSOR-TRANSDUCER PROTEIN BLAR"/>
    <property type="match status" value="1"/>
</dbReference>
<evidence type="ECO:0000256" key="2">
    <source>
        <dbReference type="SAM" id="Phobius"/>
    </source>
</evidence>
<keyword evidence="2" id="KW-1133">Transmembrane helix</keyword>
<dbReference type="CDD" id="cd07341">
    <property type="entry name" value="M56_BlaR1_MecR1_like"/>
    <property type="match status" value="1"/>
</dbReference>
<reference evidence="5" key="1">
    <citation type="submission" date="2016-10" db="EMBL/GenBank/DDBJ databases">
        <authorList>
            <person name="Varghese N."/>
            <person name="Submissions S."/>
        </authorList>
    </citation>
    <scope>NUCLEOTIDE SEQUENCE [LARGE SCALE GENOMIC DNA]</scope>
    <source>
        <strain evidence="5">DSM 24740</strain>
    </source>
</reference>
<keyword evidence="5" id="KW-1185">Reference proteome</keyword>
<dbReference type="InterPro" id="IPR008756">
    <property type="entry name" value="Peptidase_M56"/>
</dbReference>
<feature type="domain" description="Peptidase M56" evidence="3">
    <location>
        <begin position="77"/>
        <end position="290"/>
    </location>
</feature>
<protein>
    <submittedName>
        <fullName evidence="4">Signal transducer regulating beta-lactamase production, contains metallopeptidase domain</fullName>
    </submittedName>
</protein>
<proteinExistence type="predicted"/>
<organism evidence="4 5">
    <name type="scientific">Neolewinella agarilytica</name>
    <dbReference type="NCBI Taxonomy" id="478744"/>
    <lineage>
        <taxon>Bacteria</taxon>
        <taxon>Pseudomonadati</taxon>
        <taxon>Bacteroidota</taxon>
        <taxon>Saprospiria</taxon>
        <taxon>Saprospirales</taxon>
        <taxon>Lewinellaceae</taxon>
        <taxon>Neolewinella</taxon>
    </lineage>
</organism>
<dbReference type="RefSeq" id="WP_090166153.1">
    <property type="nucleotide sequence ID" value="NZ_FOFB01000004.1"/>
</dbReference>
<keyword evidence="2" id="KW-0812">Transmembrane</keyword>
<feature type="transmembrane region" description="Helical" evidence="2">
    <location>
        <begin position="47"/>
        <end position="68"/>
    </location>
</feature>
<gene>
    <name evidence="4" type="ORF">SAMN05444359_104206</name>
</gene>
<name>A0A1H9CJG9_9BACT</name>
<sequence length="691" mass="78161">MIELLFNDPAVSALGWTLLHSLWQATGLAGLLWLVSRSSDNARLRYGVAYSTMMLQLALSVFTFGWIYEPATAQSTGTASVEIFAVLTAPEQGISHWNPERLMAWVVVFWLVGLGIGSVRMGLAFGRVRRMQRMATRAVPADFRQRCYALAQRLGYHGKLRIGISEQIGGPALLGHLKPMLIFPLAIVNQLSPEQAEAVILHELAHLSRQDHWWNLLQCVVEVLFYYHPVMWWISARIREEREHCCDDLVLTHGPGGLPYAKALLYFEQQHTTPATAVALTNSPGGLLGRVQRFLHQQNIPYQMKSRLFLLPLLTLIALISTAAYHPAEKATAAGADCTTTAPLPSPAPAVSAQNIVTISPDTLPQGRHQVSSFRNGESTEVIVQDGEIKELKINGEEVPPSEFEQHTPMVERLLGVDNDRNYETFFFDGNNFPRDLERSEKDLHDMEKHLEKSGIRIERHFESMGDNWESLGERLGEMGERLGRSFENMFEFDTEGNTFRFELKGEEDGIFEFDLDSLMSNGSGAHIFKFDSRNGGVWHLDGDHEGDDLDALIREKENAARSEEEEIREMETMIEKLERRKAEKQRNLERAKSEEAEKAIDRSRALRRSYIERTADIGDVPKGFDVIIDQMQKEGLIEDSGEIKKLIVNNSTLKINGKKASPEAYARFLEIHEKMYGKSLGEDFQIKIKR</sequence>
<dbReference type="EMBL" id="FOFB01000004">
    <property type="protein sequence ID" value="SEQ00843.1"/>
    <property type="molecule type" value="Genomic_DNA"/>
</dbReference>
<evidence type="ECO:0000313" key="5">
    <source>
        <dbReference type="Proteomes" id="UP000199021"/>
    </source>
</evidence>
<accession>A0A1H9CJG9</accession>
<feature type="transmembrane region" description="Helical" evidence="2">
    <location>
        <begin position="13"/>
        <end position="35"/>
    </location>
</feature>
<evidence type="ECO:0000256" key="1">
    <source>
        <dbReference type="SAM" id="Coils"/>
    </source>
</evidence>
<dbReference type="Pfam" id="PF05569">
    <property type="entry name" value="Peptidase_M56"/>
    <property type="match status" value="1"/>
</dbReference>
<feature type="coiled-coil region" evidence="1">
    <location>
        <begin position="550"/>
        <end position="600"/>
    </location>
</feature>
<evidence type="ECO:0000259" key="3">
    <source>
        <dbReference type="Pfam" id="PF05569"/>
    </source>
</evidence>
<feature type="transmembrane region" description="Helical" evidence="2">
    <location>
        <begin position="308"/>
        <end position="328"/>
    </location>
</feature>
<dbReference type="AlphaFoldDB" id="A0A1H9CJG9"/>
<dbReference type="PANTHER" id="PTHR34978:SF3">
    <property type="entry name" value="SLR0241 PROTEIN"/>
    <property type="match status" value="1"/>
</dbReference>
<evidence type="ECO:0000313" key="4">
    <source>
        <dbReference type="EMBL" id="SEQ00843.1"/>
    </source>
</evidence>
<dbReference type="Proteomes" id="UP000199021">
    <property type="component" value="Unassembled WGS sequence"/>
</dbReference>